<dbReference type="Proteomes" id="UP001162131">
    <property type="component" value="Unassembled WGS sequence"/>
</dbReference>
<dbReference type="AlphaFoldDB" id="A0AAU9IU60"/>
<accession>A0AAU9IU60</accession>
<dbReference type="EMBL" id="CAJZBQ010000012">
    <property type="protein sequence ID" value="CAG9314775.1"/>
    <property type="molecule type" value="Genomic_DNA"/>
</dbReference>
<comment type="caution">
    <text evidence="1">The sequence shown here is derived from an EMBL/GenBank/DDBJ whole genome shotgun (WGS) entry which is preliminary data.</text>
</comment>
<organism evidence="1 2">
    <name type="scientific">Blepharisma stoltei</name>
    <dbReference type="NCBI Taxonomy" id="1481888"/>
    <lineage>
        <taxon>Eukaryota</taxon>
        <taxon>Sar</taxon>
        <taxon>Alveolata</taxon>
        <taxon>Ciliophora</taxon>
        <taxon>Postciliodesmatophora</taxon>
        <taxon>Heterotrichea</taxon>
        <taxon>Heterotrichida</taxon>
        <taxon>Blepharismidae</taxon>
        <taxon>Blepharisma</taxon>
    </lineage>
</organism>
<gene>
    <name evidence="1" type="ORF">BSTOLATCC_MIC11770</name>
</gene>
<proteinExistence type="predicted"/>
<evidence type="ECO:0000313" key="1">
    <source>
        <dbReference type="EMBL" id="CAG9314775.1"/>
    </source>
</evidence>
<keyword evidence="2" id="KW-1185">Reference proteome</keyword>
<evidence type="ECO:0000313" key="2">
    <source>
        <dbReference type="Proteomes" id="UP001162131"/>
    </source>
</evidence>
<sequence>MKIKIQAYPAGLSSDSKIFTKTEFKPDQISEMRWISCLKASYFLSSLHKNSPEMLTFAHHRENRLFIQPFNILKFKFNLCQNALEFFVTIDDKNTIKTLVKIFKNLFFCSMISIEIQEK</sequence>
<protein>
    <submittedName>
        <fullName evidence="1">Uncharacterized protein</fullName>
    </submittedName>
</protein>
<name>A0AAU9IU60_9CILI</name>
<reference evidence="1" key="1">
    <citation type="submission" date="2021-09" db="EMBL/GenBank/DDBJ databases">
        <authorList>
            <consortium name="AG Swart"/>
            <person name="Singh M."/>
            <person name="Singh A."/>
            <person name="Seah K."/>
            <person name="Emmerich C."/>
        </authorList>
    </citation>
    <scope>NUCLEOTIDE SEQUENCE</scope>
    <source>
        <strain evidence="1">ATCC30299</strain>
    </source>
</reference>